<dbReference type="PANTHER" id="PTHR33480">
    <property type="entry name" value="SET DOMAIN-CONTAINING PROTEIN-RELATED"/>
    <property type="match status" value="1"/>
</dbReference>
<dbReference type="AlphaFoldDB" id="A0AA88YN02"/>
<dbReference type="EMBL" id="VSWD01000001">
    <property type="protein sequence ID" value="KAK3108247.1"/>
    <property type="molecule type" value="Genomic_DNA"/>
</dbReference>
<protein>
    <submittedName>
        <fullName evidence="1">Uncharacterized protein</fullName>
    </submittedName>
</protein>
<organism evidence="1 2">
    <name type="scientific">Pinctada imbricata</name>
    <name type="common">Atlantic pearl-oyster</name>
    <name type="synonym">Pinctada martensii</name>
    <dbReference type="NCBI Taxonomy" id="66713"/>
    <lineage>
        <taxon>Eukaryota</taxon>
        <taxon>Metazoa</taxon>
        <taxon>Spiralia</taxon>
        <taxon>Lophotrochozoa</taxon>
        <taxon>Mollusca</taxon>
        <taxon>Bivalvia</taxon>
        <taxon>Autobranchia</taxon>
        <taxon>Pteriomorphia</taxon>
        <taxon>Pterioida</taxon>
        <taxon>Pterioidea</taxon>
        <taxon>Pteriidae</taxon>
        <taxon>Pinctada</taxon>
    </lineage>
</organism>
<keyword evidence="2" id="KW-1185">Reference proteome</keyword>
<sequence>MSTETQSAGKTTVCTKNKEVDGYSKLAIGRKIDEENRIYSKNSSIYIKEHTKSNEKSKDGRVFDRAHACLFCGKLFTNIQVHLEKHTDERIKDLKEAKRKANIANYKEKPYLLREVKRLQNLLRAEGDHVHNLKVMENNSDELLVARRRKGTFDAHEYGPCPQCLEWIRLRDNYAKHRDTCSSKNGCATSVANVQQYIFEKRVSPEASIELKKEVFPSMMQDDITRIAMEDRLILEVGEYHFSSNFANKIKRKNYTSYRMRLAARLLTLLRKELNMPNASYLDLIKGEYFSAFVKCSIEACGVTDDEELKYPSTALKLGFDVSRLAGAKSCYGITNRKDELRNEADDFTKLVEKLWKVHVKKRAATLLEERQFNKKTELPLPDDVAKLAKYLVDSLKSLKLTADPAVFQRVVVLTEARLLLYNRRRPGELEAIRLSTYRKRSQGVDETDLNLRAELTKMEKTLLETQELLEIRGKCGKKVPVLLPLEVKDAMNYLADPIVRDKCGIQRDNPYIFANTRHLSVRAGNALNLVKYEIDLRRPDRILATNLRKHTATISQVMGLDDQQLKWLQRHMGHTERVHLQHYRATSGLIERIDIAKLMLLQEKNMVGRFAGLRLEDITFEVKRIPWTIEEVEEVKVYFKEYLEGTTQKKCPGMKECLHAIQNSKLKGTILQRRSWETLKKKVSHMMHAKK</sequence>
<dbReference type="Proteomes" id="UP001186944">
    <property type="component" value="Unassembled WGS sequence"/>
</dbReference>
<reference evidence="1" key="1">
    <citation type="submission" date="2019-08" db="EMBL/GenBank/DDBJ databases">
        <title>The improved chromosome-level genome for the pearl oyster Pinctada fucata martensii using PacBio sequencing and Hi-C.</title>
        <authorList>
            <person name="Zheng Z."/>
        </authorList>
    </citation>
    <scope>NUCLEOTIDE SEQUENCE</scope>
    <source>
        <strain evidence="1">ZZ-2019</strain>
        <tissue evidence="1">Adductor muscle</tissue>
    </source>
</reference>
<name>A0AA88YN02_PINIB</name>
<comment type="caution">
    <text evidence="1">The sequence shown here is derived from an EMBL/GenBank/DDBJ whole genome shotgun (WGS) entry which is preliminary data.</text>
</comment>
<evidence type="ECO:0000313" key="1">
    <source>
        <dbReference type="EMBL" id="KAK3108247.1"/>
    </source>
</evidence>
<accession>A0AA88YN02</accession>
<proteinExistence type="predicted"/>
<evidence type="ECO:0000313" key="2">
    <source>
        <dbReference type="Proteomes" id="UP001186944"/>
    </source>
</evidence>
<dbReference type="PANTHER" id="PTHR33480:SF1">
    <property type="entry name" value="TYR RECOMBINASE DOMAIN-CONTAINING PROTEIN"/>
    <property type="match status" value="1"/>
</dbReference>
<gene>
    <name evidence="1" type="ORF">FSP39_004029</name>
</gene>